<gene>
    <name evidence="2" type="ORF">RRG08_003514</name>
</gene>
<comment type="caution">
    <text evidence="2">The sequence shown here is derived from an EMBL/GenBank/DDBJ whole genome shotgun (WGS) entry which is preliminary data.</text>
</comment>
<organism evidence="2 3">
    <name type="scientific">Elysia crispata</name>
    <name type="common">lettuce slug</name>
    <dbReference type="NCBI Taxonomy" id="231223"/>
    <lineage>
        <taxon>Eukaryota</taxon>
        <taxon>Metazoa</taxon>
        <taxon>Spiralia</taxon>
        <taxon>Lophotrochozoa</taxon>
        <taxon>Mollusca</taxon>
        <taxon>Gastropoda</taxon>
        <taxon>Heterobranchia</taxon>
        <taxon>Euthyneura</taxon>
        <taxon>Panpulmonata</taxon>
        <taxon>Sacoglossa</taxon>
        <taxon>Placobranchoidea</taxon>
        <taxon>Plakobranchidae</taxon>
        <taxon>Elysia</taxon>
    </lineage>
</organism>
<accession>A0AAE0Y6Z0</accession>
<dbReference type="Proteomes" id="UP001283361">
    <property type="component" value="Unassembled WGS sequence"/>
</dbReference>
<feature type="region of interest" description="Disordered" evidence="1">
    <location>
        <begin position="1"/>
        <end position="20"/>
    </location>
</feature>
<dbReference type="EMBL" id="JAWDGP010006844">
    <property type="protein sequence ID" value="KAK3734607.1"/>
    <property type="molecule type" value="Genomic_DNA"/>
</dbReference>
<dbReference type="AlphaFoldDB" id="A0AAE0Y6Z0"/>
<evidence type="ECO:0000313" key="2">
    <source>
        <dbReference type="EMBL" id="KAK3734607.1"/>
    </source>
</evidence>
<protein>
    <submittedName>
        <fullName evidence="2">Uncharacterized protein</fullName>
    </submittedName>
</protein>
<proteinExistence type="predicted"/>
<reference evidence="2" key="1">
    <citation type="journal article" date="2023" name="G3 (Bethesda)">
        <title>A reference genome for the long-term kleptoplast-retaining sea slug Elysia crispata morphotype clarki.</title>
        <authorList>
            <person name="Eastman K.E."/>
            <person name="Pendleton A.L."/>
            <person name="Shaikh M.A."/>
            <person name="Suttiyut T."/>
            <person name="Ogas R."/>
            <person name="Tomko P."/>
            <person name="Gavelis G."/>
            <person name="Widhalm J.R."/>
            <person name="Wisecaver J.H."/>
        </authorList>
    </citation>
    <scope>NUCLEOTIDE SEQUENCE</scope>
    <source>
        <strain evidence="2">ECLA1</strain>
    </source>
</reference>
<name>A0AAE0Y6Z0_9GAST</name>
<keyword evidence="3" id="KW-1185">Reference proteome</keyword>
<evidence type="ECO:0000256" key="1">
    <source>
        <dbReference type="SAM" id="MobiDB-lite"/>
    </source>
</evidence>
<sequence>MGVSVPGNPDAGEEPALSPLPPSSALLSGVISPRMIQQAWEVVRGTSGRGIATGKGGGNDGLGEALITAVHPPPGLLWGSTVSAHPSGNLHRLSFLLIYSPLPLLLFPSPHTLDHKIWEFGGLKGVCGERGGWEVPPIFHLYLSKFEVSHVMSQLISRAPQTRAWHCSSPAPCGNTRDSNCGHSSQCLNRCLDALTESSTHFTVWTLADILPSTMRGDTVMMSLCKVTMEALILAF</sequence>
<evidence type="ECO:0000313" key="3">
    <source>
        <dbReference type="Proteomes" id="UP001283361"/>
    </source>
</evidence>